<protein>
    <submittedName>
        <fullName evidence="2">GAF domain-containing protein</fullName>
    </submittedName>
</protein>
<sequence>MTEQHPFSLAADEENTYRSDEFQDLLLSVKDVEDFLQQLVEIAVSFIDADVSAGVTVVRDGHPATVASSDAEAAEYDEVQYGHDNGPCLTAMRTGEAVLVDDLTADERFGSYRAAALALGVR</sequence>
<evidence type="ECO:0000313" key="3">
    <source>
        <dbReference type="Proteomes" id="UP001165561"/>
    </source>
</evidence>
<name>A0ABT5TUA2_9MICO</name>
<dbReference type="EMBL" id="JARACI010000582">
    <property type="protein sequence ID" value="MDD9205622.1"/>
    <property type="molecule type" value="Genomic_DNA"/>
</dbReference>
<dbReference type="InterPro" id="IPR029016">
    <property type="entry name" value="GAF-like_dom_sf"/>
</dbReference>
<reference evidence="2" key="1">
    <citation type="submission" date="2023-02" db="EMBL/GenBank/DDBJ databases">
        <title>Georgenia sp.10Sc9-8, isolated from a soil sample collected from the Taklamakan desert.</title>
        <authorList>
            <person name="Liu S."/>
        </authorList>
    </citation>
    <scope>NUCLEOTIDE SEQUENCE</scope>
    <source>
        <strain evidence="2">10Sc9-8</strain>
    </source>
</reference>
<dbReference type="Proteomes" id="UP001165561">
    <property type="component" value="Unassembled WGS sequence"/>
</dbReference>
<comment type="caution">
    <text evidence="2">The sequence shown here is derived from an EMBL/GenBank/DDBJ whole genome shotgun (WGS) entry which is preliminary data.</text>
</comment>
<dbReference type="InterPro" id="IPR003018">
    <property type="entry name" value="GAF"/>
</dbReference>
<accession>A0ABT5TUA2</accession>
<dbReference type="Pfam" id="PF13185">
    <property type="entry name" value="GAF_2"/>
    <property type="match status" value="1"/>
</dbReference>
<gene>
    <name evidence="2" type="ORF">PU560_03955</name>
</gene>
<feature type="non-terminal residue" evidence="2">
    <location>
        <position position="122"/>
    </location>
</feature>
<evidence type="ECO:0000313" key="2">
    <source>
        <dbReference type="EMBL" id="MDD9205622.1"/>
    </source>
</evidence>
<evidence type="ECO:0000259" key="1">
    <source>
        <dbReference type="Pfam" id="PF13185"/>
    </source>
</evidence>
<keyword evidence="3" id="KW-1185">Reference proteome</keyword>
<dbReference type="SUPFAM" id="SSF55781">
    <property type="entry name" value="GAF domain-like"/>
    <property type="match status" value="1"/>
</dbReference>
<proteinExistence type="predicted"/>
<dbReference type="Gene3D" id="3.30.450.40">
    <property type="match status" value="1"/>
</dbReference>
<organism evidence="2 3">
    <name type="scientific">Georgenia halotolerans</name>
    <dbReference type="NCBI Taxonomy" id="3028317"/>
    <lineage>
        <taxon>Bacteria</taxon>
        <taxon>Bacillati</taxon>
        <taxon>Actinomycetota</taxon>
        <taxon>Actinomycetes</taxon>
        <taxon>Micrococcales</taxon>
        <taxon>Bogoriellaceae</taxon>
        <taxon>Georgenia</taxon>
    </lineage>
</organism>
<feature type="domain" description="GAF" evidence="1">
    <location>
        <begin position="30"/>
        <end position="115"/>
    </location>
</feature>